<dbReference type="Gene3D" id="3.30.1130.10">
    <property type="match status" value="1"/>
</dbReference>
<evidence type="ECO:0000313" key="7">
    <source>
        <dbReference type="EMBL" id="GAA3820487.1"/>
    </source>
</evidence>
<feature type="binding site" evidence="5">
    <location>
        <position position="136"/>
    </location>
    <ligand>
        <name>Zn(2+)</name>
        <dbReference type="ChEBI" id="CHEBI:29105"/>
    </ligand>
</feature>
<dbReference type="Gene3D" id="1.10.286.10">
    <property type="match status" value="1"/>
</dbReference>
<comment type="caution">
    <text evidence="7">The sequence shown here is derived from an EMBL/GenBank/DDBJ whole genome shotgun (WGS) entry which is preliminary data.</text>
</comment>
<dbReference type="InterPro" id="IPR043134">
    <property type="entry name" value="GTP-CH-I_N"/>
</dbReference>
<sequence>MLAVTVAAPGMSSPHLRAVALSGAAAADVLDPFTTPGSEAKSVTNTLDRLAPSESQDLVSPGPVDTERVADLVGQLLAAIGEDPGREGLSDTPARVAAWWRGFFSPEPSAAPTCFPEQHLSGQLVVIGGMSVWSLCEHHLLPMNLDVAIGYVPDGEVMGLSKFGRIAQQYAGRLQVQERFTRQVADEIAVVIGSTDVAVAVRGTHLCMSARGVRMEAARTTTLQARGRFESDPVLSQQFLALATDRWRVA</sequence>
<organism evidence="7 8">
    <name type="scientific">Amycolatopsis tucumanensis</name>
    <dbReference type="NCBI Taxonomy" id="401106"/>
    <lineage>
        <taxon>Bacteria</taxon>
        <taxon>Bacillati</taxon>
        <taxon>Actinomycetota</taxon>
        <taxon>Actinomycetes</taxon>
        <taxon>Pseudonocardiales</taxon>
        <taxon>Pseudonocardiaceae</taxon>
        <taxon>Amycolatopsis</taxon>
    </lineage>
</organism>
<protein>
    <recommendedName>
        <fullName evidence="5">GTP cyclohydrolase 1</fullName>
        <ecNumber evidence="5">3.5.4.16</ecNumber>
    </recommendedName>
    <alternativeName>
        <fullName evidence="5">GTP cyclohydrolase I</fullName>
        <shortName evidence="5">GTP-CH-I</shortName>
    </alternativeName>
</protein>
<feature type="domain" description="GTP cyclohydrolase I" evidence="6">
    <location>
        <begin position="72"/>
        <end position="242"/>
    </location>
</feature>
<comment type="catalytic activity">
    <reaction evidence="1 5">
        <text>GTP + H2O = 7,8-dihydroneopterin 3'-triphosphate + formate + H(+)</text>
        <dbReference type="Rhea" id="RHEA:17473"/>
        <dbReference type="ChEBI" id="CHEBI:15377"/>
        <dbReference type="ChEBI" id="CHEBI:15378"/>
        <dbReference type="ChEBI" id="CHEBI:15740"/>
        <dbReference type="ChEBI" id="CHEBI:37565"/>
        <dbReference type="ChEBI" id="CHEBI:58462"/>
        <dbReference type="EC" id="3.5.4.16"/>
    </reaction>
</comment>
<evidence type="ECO:0000256" key="5">
    <source>
        <dbReference type="HAMAP-Rule" id="MF_00223"/>
    </source>
</evidence>
<evidence type="ECO:0000313" key="8">
    <source>
        <dbReference type="Proteomes" id="UP001501624"/>
    </source>
</evidence>
<feature type="binding site" evidence="5">
    <location>
        <position position="139"/>
    </location>
    <ligand>
        <name>Zn(2+)</name>
        <dbReference type="ChEBI" id="CHEBI:29105"/>
    </ligand>
</feature>
<reference evidence="8" key="1">
    <citation type="journal article" date="2019" name="Int. J. Syst. Evol. Microbiol.">
        <title>The Global Catalogue of Microorganisms (GCM) 10K type strain sequencing project: providing services to taxonomists for standard genome sequencing and annotation.</title>
        <authorList>
            <consortium name="The Broad Institute Genomics Platform"/>
            <consortium name="The Broad Institute Genome Sequencing Center for Infectious Disease"/>
            <person name="Wu L."/>
            <person name="Ma J."/>
        </authorList>
    </citation>
    <scope>NUCLEOTIDE SEQUENCE [LARGE SCALE GENOMIC DNA]</scope>
    <source>
        <strain evidence="8">JCM 17017</strain>
    </source>
</reference>
<dbReference type="InterPro" id="IPR001474">
    <property type="entry name" value="GTP_CycHdrlase_I"/>
</dbReference>
<dbReference type="EC" id="3.5.4.16" evidence="5"/>
<keyword evidence="5" id="KW-0547">Nucleotide-binding</keyword>
<feature type="binding site" evidence="5">
    <location>
        <position position="207"/>
    </location>
    <ligand>
        <name>Zn(2+)</name>
        <dbReference type="ChEBI" id="CHEBI:29105"/>
    </ligand>
</feature>
<proteinExistence type="inferred from homology"/>
<dbReference type="HAMAP" id="MF_00223">
    <property type="entry name" value="FolE"/>
    <property type="match status" value="1"/>
</dbReference>
<dbReference type="Pfam" id="PF01227">
    <property type="entry name" value="GTP_cyclohydroI"/>
    <property type="match status" value="1"/>
</dbReference>
<comment type="pathway">
    <text evidence="2 5">Cofactor biosynthesis; 7,8-dihydroneopterin triphosphate biosynthesis; 7,8-dihydroneopterin triphosphate from GTP: step 1/1.</text>
</comment>
<keyword evidence="5" id="KW-0342">GTP-binding</keyword>
<keyword evidence="3 5" id="KW-0554">One-carbon metabolism</keyword>
<evidence type="ECO:0000256" key="2">
    <source>
        <dbReference type="ARBA" id="ARBA00005080"/>
    </source>
</evidence>
<name>A0ABP7IKG8_9PSEU</name>
<dbReference type="PANTHER" id="PTHR11109">
    <property type="entry name" value="GTP CYCLOHYDROLASE I"/>
    <property type="match status" value="1"/>
</dbReference>
<comment type="similarity">
    <text evidence="5">Belongs to the GTP cyclohydrolase I family.</text>
</comment>
<evidence type="ECO:0000256" key="4">
    <source>
        <dbReference type="ARBA" id="ARBA00022801"/>
    </source>
</evidence>
<evidence type="ECO:0000259" key="6">
    <source>
        <dbReference type="Pfam" id="PF01227"/>
    </source>
</evidence>
<evidence type="ECO:0000256" key="1">
    <source>
        <dbReference type="ARBA" id="ARBA00001052"/>
    </source>
</evidence>
<comment type="subunit">
    <text evidence="5">Homopolymer.</text>
</comment>
<accession>A0ABP7IKG8</accession>
<keyword evidence="8" id="KW-1185">Reference proteome</keyword>
<dbReference type="NCBIfam" id="NF006826">
    <property type="entry name" value="PRK09347.1-3"/>
    <property type="match status" value="1"/>
</dbReference>
<dbReference type="PANTHER" id="PTHR11109:SF7">
    <property type="entry name" value="GTP CYCLOHYDROLASE 1"/>
    <property type="match status" value="1"/>
</dbReference>
<evidence type="ECO:0000256" key="3">
    <source>
        <dbReference type="ARBA" id="ARBA00022563"/>
    </source>
</evidence>
<keyword evidence="5" id="KW-0479">Metal-binding</keyword>
<keyword evidence="5" id="KW-0862">Zinc</keyword>
<gene>
    <name evidence="7" type="primary">folE_1</name>
    <name evidence="5" type="synonym">folE</name>
    <name evidence="7" type="ORF">GCM10022380_44230</name>
</gene>
<dbReference type="InterPro" id="IPR020602">
    <property type="entry name" value="GTP_CycHdrlase_I_dom"/>
</dbReference>
<dbReference type="SUPFAM" id="SSF55620">
    <property type="entry name" value="Tetrahydrobiopterin biosynthesis enzymes-like"/>
    <property type="match status" value="1"/>
</dbReference>
<dbReference type="EMBL" id="BAABCM010000006">
    <property type="protein sequence ID" value="GAA3820487.1"/>
    <property type="molecule type" value="Genomic_DNA"/>
</dbReference>
<dbReference type="InterPro" id="IPR043133">
    <property type="entry name" value="GTP-CH-I_C/QueF"/>
</dbReference>
<dbReference type="Proteomes" id="UP001501624">
    <property type="component" value="Unassembled WGS sequence"/>
</dbReference>
<keyword evidence="4 5" id="KW-0378">Hydrolase</keyword>